<feature type="domain" description="HD" evidence="12">
    <location>
        <begin position="326"/>
        <end position="419"/>
    </location>
</feature>
<evidence type="ECO:0000313" key="13">
    <source>
        <dbReference type="EMBL" id="PKR80799.1"/>
    </source>
</evidence>
<evidence type="ECO:0000259" key="12">
    <source>
        <dbReference type="PROSITE" id="PS51831"/>
    </source>
</evidence>
<dbReference type="PANTHER" id="PTHR12826">
    <property type="entry name" value="RIBONUCLEASE Y"/>
    <property type="match status" value="1"/>
</dbReference>
<dbReference type="InterPro" id="IPR006675">
    <property type="entry name" value="HDIG_dom"/>
</dbReference>
<dbReference type="Gene3D" id="1.10.3210.10">
    <property type="entry name" value="Hypothetical protein af1432"/>
    <property type="match status" value="1"/>
</dbReference>
<dbReference type="NCBIfam" id="TIGR00277">
    <property type="entry name" value="HDIG"/>
    <property type="match status" value="1"/>
</dbReference>
<dbReference type="AlphaFoldDB" id="A0A2I0R2L2"/>
<protein>
    <recommendedName>
        <fullName evidence="9 10">Ribonuclease Y</fullName>
        <shortName evidence="9">RNase Y</shortName>
        <ecNumber evidence="9 10">3.1.-.-</ecNumber>
    </recommendedName>
</protein>
<feature type="coiled-coil region" evidence="11">
    <location>
        <begin position="27"/>
        <end position="98"/>
    </location>
</feature>
<dbReference type="HAMAP" id="MF_00335">
    <property type="entry name" value="RNase_Y"/>
    <property type="match status" value="1"/>
</dbReference>
<evidence type="ECO:0000256" key="7">
    <source>
        <dbReference type="ARBA" id="ARBA00022989"/>
    </source>
</evidence>
<dbReference type="Proteomes" id="UP000236654">
    <property type="component" value="Unassembled WGS sequence"/>
</dbReference>
<keyword evidence="1 9" id="KW-1003">Cell membrane</keyword>
<keyword evidence="6 9" id="KW-0694">RNA-binding</keyword>
<dbReference type="CDD" id="cd22431">
    <property type="entry name" value="KH-I_RNaseY"/>
    <property type="match status" value="1"/>
</dbReference>
<dbReference type="GO" id="GO:0003723">
    <property type="term" value="F:RNA binding"/>
    <property type="evidence" value="ECO:0007669"/>
    <property type="project" value="UniProtKB-UniRule"/>
</dbReference>
<comment type="similarity">
    <text evidence="9">Belongs to the RNase Y family.</text>
</comment>
<evidence type="ECO:0000256" key="2">
    <source>
        <dbReference type="ARBA" id="ARBA00022692"/>
    </source>
</evidence>
<dbReference type="OrthoDB" id="9803205at2"/>
<evidence type="ECO:0000256" key="1">
    <source>
        <dbReference type="ARBA" id="ARBA00022475"/>
    </source>
</evidence>
<dbReference type="EMBL" id="PJNI01000008">
    <property type="protein sequence ID" value="PKR80799.1"/>
    <property type="molecule type" value="Genomic_DNA"/>
</dbReference>
<keyword evidence="3 9" id="KW-0540">Nuclease</keyword>
<keyword evidence="11" id="KW-0175">Coiled coil</keyword>
<dbReference type="PROSITE" id="PS51831">
    <property type="entry name" value="HD"/>
    <property type="match status" value="1"/>
</dbReference>
<dbReference type="SUPFAM" id="SSF54791">
    <property type="entry name" value="Eukaryotic type KH-domain (KH-domain type I)"/>
    <property type="match status" value="1"/>
</dbReference>
<dbReference type="Gene3D" id="3.30.1370.10">
    <property type="entry name" value="K Homology domain, type 1"/>
    <property type="match status" value="1"/>
</dbReference>
<dbReference type="Pfam" id="PF12072">
    <property type="entry name" value="RNase_Y_N"/>
    <property type="match status" value="1"/>
</dbReference>
<dbReference type="GO" id="GO:0004521">
    <property type="term" value="F:RNA endonuclease activity"/>
    <property type="evidence" value="ECO:0007669"/>
    <property type="project" value="UniProtKB-UniRule"/>
</dbReference>
<dbReference type="InterPro" id="IPR022711">
    <property type="entry name" value="RNase_Y_N"/>
</dbReference>
<dbReference type="InterPro" id="IPR006674">
    <property type="entry name" value="HD_domain"/>
</dbReference>
<gene>
    <name evidence="9 13" type="primary">rny</name>
    <name evidence="13" type="ORF">CW751_08505</name>
</gene>
<dbReference type="EC" id="3.1.-.-" evidence="9 10"/>
<dbReference type="NCBIfam" id="TIGR03319">
    <property type="entry name" value="RNase_Y"/>
    <property type="match status" value="1"/>
</dbReference>
<comment type="function">
    <text evidence="9">Endoribonuclease that initiates mRNA decay.</text>
</comment>
<dbReference type="GO" id="GO:0006402">
    <property type="term" value="P:mRNA catabolic process"/>
    <property type="evidence" value="ECO:0007669"/>
    <property type="project" value="UniProtKB-UniRule"/>
</dbReference>
<evidence type="ECO:0000256" key="9">
    <source>
        <dbReference type="HAMAP-Rule" id="MF_00335"/>
    </source>
</evidence>
<keyword evidence="4 9" id="KW-0255">Endonuclease</keyword>
<accession>A0A2I0R2L2</accession>
<dbReference type="Pfam" id="PF00013">
    <property type="entry name" value="KH_1"/>
    <property type="match status" value="1"/>
</dbReference>
<dbReference type="PANTHER" id="PTHR12826:SF15">
    <property type="entry name" value="RIBONUCLEASE Y"/>
    <property type="match status" value="1"/>
</dbReference>
<keyword evidence="2 9" id="KW-0812">Transmembrane</keyword>
<dbReference type="RefSeq" id="WP_101334581.1">
    <property type="nucleotide sequence ID" value="NZ_PJNI01000008.1"/>
</dbReference>
<dbReference type="SUPFAM" id="SSF109604">
    <property type="entry name" value="HD-domain/PDEase-like"/>
    <property type="match status" value="1"/>
</dbReference>
<dbReference type="GO" id="GO:0016787">
    <property type="term" value="F:hydrolase activity"/>
    <property type="evidence" value="ECO:0007669"/>
    <property type="project" value="UniProtKB-KW"/>
</dbReference>
<dbReference type="InterPro" id="IPR004087">
    <property type="entry name" value="KH_dom"/>
</dbReference>
<proteinExistence type="inferred from homology"/>
<feature type="transmembrane region" description="Helical" evidence="9">
    <location>
        <begin position="6"/>
        <end position="26"/>
    </location>
</feature>
<dbReference type="InterPro" id="IPR017705">
    <property type="entry name" value="Ribonuclease_Y"/>
</dbReference>
<dbReference type="SMART" id="SM00471">
    <property type="entry name" value="HDc"/>
    <property type="match status" value="1"/>
</dbReference>
<sequence>MEMIIGSGIGLIVGVILALIVQNVLLKKRKEQILKEAENEGESIKKDKIIQAKEKFLHLKENHEKKIKDRERKLQSAEDRTKAKEKNLSKKIEEINRKEKSIDGKRKTLDEKIQLNLTKQEELEKIQDRRVLELSKISGMDVEEAKKQLMEALKDEARTDAMAHIKDIVEEAKLNANREAKKIIIQSIQRVAHEQTVENAVSVFNIDSDEVKGRIIGREGRNIRALESATGVEIVVDDTPEAILLSCFDPVRREIARLSMHQLVSDGRIHPARIEEVVAKTKKSLDEEIAETGRRTCIDLGIHGLHPNLLKMVGRMKYRSSYGQNLLQHSREVANICAIMASELGLNVKLAKRAGLLHDIGKVPEDEPELPHAILGMKIAEKFGEKPDVCNAIGAHHDEIEMNTMISPLVQVADAISGARPGARREVVESYINRIKELENHALSYDGVIKAYAIQAGRELRVMVESEKVSDLKADELSFAISQKIQTEMTYPGQVKVTLIRERRSVNYAK</sequence>
<evidence type="ECO:0000256" key="10">
    <source>
        <dbReference type="NCBIfam" id="TIGR03319"/>
    </source>
</evidence>
<comment type="subcellular location">
    <subcellularLocation>
        <location evidence="9">Cell membrane</location>
        <topology evidence="9">Single-pass membrane protein</topology>
    </subcellularLocation>
</comment>
<evidence type="ECO:0000256" key="8">
    <source>
        <dbReference type="ARBA" id="ARBA00023136"/>
    </source>
</evidence>
<evidence type="ECO:0000256" key="5">
    <source>
        <dbReference type="ARBA" id="ARBA00022801"/>
    </source>
</evidence>
<dbReference type="SMART" id="SM00322">
    <property type="entry name" value="KH"/>
    <property type="match status" value="1"/>
</dbReference>
<evidence type="ECO:0000256" key="4">
    <source>
        <dbReference type="ARBA" id="ARBA00022759"/>
    </source>
</evidence>
<evidence type="ECO:0000256" key="11">
    <source>
        <dbReference type="SAM" id="Coils"/>
    </source>
</evidence>
<evidence type="ECO:0000256" key="6">
    <source>
        <dbReference type="ARBA" id="ARBA00022884"/>
    </source>
</evidence>
<keyword evidence="14" id="KW-1185">Reference proteome</keyword>
<name>A0A2I0R2L2_9FLAO</name>
<dbReference type="GO" id="GO:0005886">
    <property type="term" value="C:plasma membrane"/>
    <property type="evidence" value="ECO:0007669"/>
    <property type="project" value="UniProtKB-SubCell"/>
</dbReference>
<dbReference type="InterPro" id="IPR036612">
    <property type="entry name" value="KH_dom_type_1_sf"/>
</dbReference>
<dbReference type="PROSITE" id="PS50084">
    <property type="entry name" value="KH_TYPE_1"/>
    <property type="match status" value="1"/>
</dbReference>
<evidence type="ECO:0000313" key="14">
    <source>
        <dbReference type="Proteomes" id="UP000236654"/>
    </source>
</evidence>
<dbReference type="Pfam" id="PF01966">
    <property type="entry name" value="HD"/>
    <property type="match status" value="1"/>
</dbReference>
<dbReference type="InterPro" id="IPR003607">
    <property type="entry name" value="HD/PDEase_dom"/>
</dbReference>
<dbReference type="CDD" id="cd00077">
    <property type="entry name" value="HDc"/>
    <property type="match status" value="1"/>
</dbReference>
<keyword evidence="5 9" id="KW-0378">Hydrolase</keyword>
<keyword evidence="7 9" id="KW-1133">Transmembrane helix</keyword>
<dbReference type="InterPro" id="IPR004088">
    <property type="entry name" value="KH_dom_type_1"/>
</dbReference>
<evidence type="ECO:0000256" key="3">
    <source>
        <dbReference type="ARBA" id="ARBA00022722"/>
    </source>
</evidence>
<dbReference type="FunFam" id="1.10.3210.10:FF:000013">
    <property type="entry name" value="Ribonuclease Y"/>
    <property type="match status" value="1"/>
</dbReference>
<organism evidence="13 14">
    <name type="scientific">Brumimicrobium salinarum</name>
    <dbReference type="NCBI Taxonomy" id="2058658"/>
    <lineage>
        <taxon>Bacteria</taxon>
        <taxon>Pseudomonadati</taxon>
        <taxon>Bacteroidota</taxon>
        <taxon>Flavobacteriia</taxon>
        <taxon>Flavobacteriales</taxon>
        <taxon>Crocinitomicaceae</taxon>
        <taxon>Brumimicrobium</taxon>
    </lineage>
</organism>
<keyword evidence="8 9" id="KW-0472">Membrane</keyword>
<comment type="caution">
    <text evidence="13">The sequence shown here is derived from an EMBL/GenBank/DDBJ whole genome shotgun (WGS) entry which is preliminary data.</text>
</comment>
<reference evidence="13 14" key="1">
    <citation type="submission" date="2017-12" db="EMBL/GenBank/DDBJ databases">
        <title>The draft genome sequence of Brumimicrobium saltpan LHR20.</title>
        <authorList>
            <person name="Do Z.-J."/>
            <person name="Luo H.-R."/>
        </authorList>
    </citation>
    <scope>NUCLEOTIDE SEQUENCE [LARGE SCALE GENOMIC DNA]</scope>
    <source>
        <strain evidence="13 14">LHR20</strain>
    </source>
</reference>